<dbReference type="InterPro" id="IPR000917">
    <property type="entry name" value="Sulfatase_N"/>
</dbReference>
<evidence type="ECO:0000313" key="6">
    <source>
        <dbReference type="Proteomes" id="UP000824140"/>
    </source>
</evidence>
<dbReference type="InterPro" id="IPR017850">
    <property type="entry name" value="Alkaline_phosphatase_core_sf"/>
</dbReference>
<evidence type="ECO:0000256" key="3">
    <source>
        <dbReference type="SAM" id="MobiDB-lite"/>
    </source>
</evidence>
<evidence type="ECO:0000259" key="4">
    <source>
        <dbReference type="Pfam" id="PF00884"/>
    </source>
</evidence>
<name>A0A9D1FZT2_9FIRM</name>
<dbReference type="EMBL" id="DVJN01000113">
    <property type="protein sequence ID" value="HIS92506.1"/>
    <property type="molecule type" value="Genomic_DNA"/>
</dbReference>
<evidence type="ECO:0000256" key="1">
    <source>
        <dbReference type="ARBA" id="ARBA00022723"/>
    </source>
</evidence>
<proteinExistence type="predicted"/>
<reference evidence="5" key="1">
    <citation type="submission" date="2020-10" db="EMBL/GenBank/DDBJ databases">
        <authorList>
            <person name="Gilroy R."/>
        </authorList>
    </citation>
    <scope>NUCLEOTIDE SEQUENCE</scope>
    <source>
        <strain evidence="5">13766</strain>
    </source>
</reference>
<dbReference type="GO" id="GO:0008484">
    <property type="term" value="F:sulfuric ester hydrolase activity"/>
    <property type="evidence" value="ECO:0007669"/>
    <property type="project" value="TreeGrafter"/>
</dbReference>
<accession>A0A9D1FZT2</accession>
<gene>
    <name evidence="5" type="ORF">IAA84_05750</name>
</gene>
<reference evidence="5" key="2">
    <citation type="journal article" date="2021" name="PeerJ">
        <title>Extensive microbial diversity within the chicken gut microbiome revealed by metagenomics and culture.</title>
        <authorList>
            <person name="Gilroy R."/>
            <person name="Ravi A."/>
            <person name="Getino M."/>
            <person name="Pursley I."/>
            <person name="Horton D.L."/>
            <person name="Alikhan N.F."/>
            <person name="Baker D."/>
            <person name="Gharbi K."/>
            <person name="Hall N."/>
            <person name="Watson M."/>
            <person name="Adriaenssens E.M."/>
            <person name="Foster-Nyarko E."/>
            <person name="Jarju S."/>
            <person name="Secka A."/>
            <person name="Antonio M."/>
            <person name="Oren A."/>
            <person name="Chaudhuri R.R."/>
            <person name="La Ragione R."/>
            <person name="Hildebrand F."/>
            <person name="Pallen M.J."/>
        </authorList>
    </citation>
    <scope>NUCLEOTIDE SEQUENCE</scope>
    <source>
        <strain evidence="5">13766</strain>
    </source>
</reference>
<protein>
    <submittedName>
        <fullName evidence="5">Sulfatase-like hydrolase/transferase</fullName>
    </submittedName>
</protein>
<organism evidence="5 6">
    <name type="scientific">Candidatus Alectryocaccomicrobium excrementavium</name>
    <dbReference type="NCBI Taxonomy" id="2840668"/>
    <lineage>
        <taxon>Bacteria</taxon>
        <taxon>Bacillati</taxon>
        <taxon>Bacillota</taxon>
        <taxon>Clostridia</taxon>
        <taxon>Candidatus Alectryocaccomicrobium</taxon>
    </lineage>
</organism>
<comment type="caution">
    <text evidence="5">The sequence shown here is derived from an EMBL/GenBank/DDBJ whole genome shotgun (WGS) entry which is preliminary data.</text>
</comment>
<dbReference type="GO" id="GO:0046872">
    <property type="term" value="F:metal ion binding"/>
    <property type="evidence" value="ECO:0007669"/>
    <property type="project" value="UniProtKB-KW"/>
</dbReference>
<evidence type="ECO:0000313" key="5">
    <source>
        <dbReference type="EMBL" id="HIS92506.1"/>
    </source>
</evidence>
<dbReference type="AlphaFoldDB" id="A0A9D1FZT2"/>
<dbReference type="PANTHER" id="PTHR45953">
    <property type="entry name" value="IDURONATE 2-SULFATASE"/>
    <property type="match status" value="1"/>
</dbReference>
<dbReference type="Pfam" id="PF00884">
    <property type="entry name" value="Sulfatase"/>
    <property type="match status" value="1"/>
</dbReference>
<keyword evidence="1" id="KW-0479">Metal-binding</keyword>
<feature type="region of interest" description="Disordered" evidence="3">
    <location>
        <begin position="381"/>
        <end position="400"/>
    </location>
</feature>
<keyword evidence="2 5" id="KW-0378">Hydrolase</keyword>
<dbReference type="GO" id="GO:0005737">
    <property type="term" value="C:cytoplasm"/>
    <property type="evidence" value="ECO:0007669"/>
    <property type="project" value="TreeGrafter"/>
</dbReference>
<sequence>MRPNILHIFVDQQRFDTIGALGNPIIKTPNLDRLAGRGVAFTSAYTACPVCIAARCSMIYGQYPLHTGCYENAPMPEDGRPSFMEALARAGYDAHGIGKCHFHPDPHALRGFVSREEQEEVAGPDSADSPYYRMLREAGYDYVLEPNGSRGEMYYIPQISQLPERLHPSAWVADRAIAYLRGRQGSGQPWYLFSSFIHPHPPFAPPNPWHKLYRAAMMPLPQMPQEGDALLTFVNRIQNRYKYRDAGWDLHLLRTMKAYYYACISFADHQIGRILDCLEESGMAENTLIVFTADHGEHLGDYGCFGKRTFHDTAARVPLLVSMKGRFEGGLRCDIPVSLVDLAPTILAAAGVSGDGMALDGVDLRDILSGQSARRVVFGQHSYAQGNPMPDPRQPRPRTPQEAALLRASLSSYMAVSPGWKYFYSAPDGREFLFDRKTDPQETRNRAGAPFCQEALREMRAALIGHLRAGGETAGLEGDGFRAFPPFPMPANPDAGLLIQDGYMPWARTVEDLGAYRG</sequence>
<dbReference type="PANTHER" id="PTHR45953:SF1">
    <property type="entry name" value="IDURONATE 2-SULFATASE"/>
    <property type="match status" value="1"/>
</dbReference>
<dbReference type="SUPFAM" id="SSF53649">
    <property type="entry name" value="Alkaline phosphatase-like"/>
    <property type="match status" value="1"/>
</dbReference>
<dbReference type="Gene3D" id="3.40.720.10">
    <property type="entry name" value="Alkaline Phosphatase, subunit A"/>
    <property type="match status" value="1"/>
</dbReference>
<evidence type="ECO:0000256" key="2">
    <source>
        <dbReference type="ARBA" id="ARBA00022801"/>
    </source>
</evidence>
<feature type="domain" description="Sulfatase N-terminal" evidence="4">
    <location>
        <begin position="3"/>
        <end position="352"/>
    </location>
</feature>
<dbReference type="Proteomes" id="UP000824140">
    <property type="component" value="Unassembled WGS sequence"/>
</dbReference>